<feature type="transmembrane region" description="Helical" evidence="12">
    <location>
        <begin position="216"/>
        <end position="234"/>
    </location>
</feature>
<keyword evidence="4" id="KW-0479">Metal-binding</keyword>
<dbReference type="GO" id="GO:0016020">
    <property type="term" value="C:membrane"/>
    <property type="evidence" value="ECO:0007669"/>
    <property type="project" value="UniProtKB-SubCell"/>
</dbReference>
<comment type="subcellular location">
    <subcellularLocation>
        <location evidence="1">Membrane</location>
        <topology evidence="1">Multi-pass membrane protein</topology>
    </subcellularLocation>
</comment>
<feature type="transmembrane region" description="Helical" evidence="12">
    <location>
        <begin position="246"/>
        <end position="267"/>
    </location>
</feature>
<proteinExistence type="predicted"/>
<evidence type="ECO:0000256" key="8">
    <source>
        <dbReference type="ARBA" id="ARBA00023133"/>
    </source>
</evidence>
<feature type="transmembrane region" description="Helical" evidence="12">
    <location>
        <begin position="59"/>
        <end position="79"/>
    </location>
</feature>
<dbReference type="RefSeq" id="WP_090750427.1">
    <property type="nucleotide sequence ID" value="NZ_FOBW01000028.1"/>
</dbReference>
<organism evidence="13 14">
    <name type="scientific">Mesobacillus persicus</name>
    <dbReference type="NCBI Taxonomy" id="930146"/>
    <lineage>
        <taxon>Bacteria</taxon>
        <taxon>Bacillati</taxon>
        <taxon>Bacillota</taxon>
        <taxon>Bacilli</taxon>
        <taxon>Bacillales</taxon>
        <taxon>Bacillaceae</taxon>
        <taxon>Mesobacillus</taxon>
    </lineage>
</organism>
<keyword evidence="8" id="KW-0350">Heme biosynthesis</keyword>
<evidence type="ECO:0000256" key="4">
    <source>
        <dbReference type="ARBA" id="ARBA00022723"/>
    </source>
</evidence>
<keyword evidence="2" id="KW-1003">Cell membrane</keyword>
<dbReference type="PANTHER" id="PTHR35457:SF1">
    <property type="entry name" value="HEME A SYNTHASE"/>
    <property type="match status" value="1"/>
</dbReference>
<feature type="transmembrane region" description="Helical" evidence="12">
    <location>
        <begin position="159"/>
        <end position="180"/>
    </location>
</feature>
<feature type="transmembrane region" description="Helical" evidence="12">
    <location>
        <begin position="9"/>
        <end position="28"/>
    </location>
</feature>
<dbReference type="Pfam" id="PF02628">
    <property type="entry name" value="COX15-CtaA"/>
    <property type="match status" value="1"/>
</dbReference>
<gene>
    <name evidence="13" type="ORF">SAMN05192533_1282</name>
</gene>
<evidence type="ECO:0000256" key="11">
    <source>
        <dbReference type="ARBA" id="ARBA00023444"/>
    </source>
</evidence>
<dbReference type="InterPro" id="IPR003780">
    <property type="entry name" value="COX15/CtaA_fam"/>
</dbReference>
<feature type="transmembrane region" description="Helical" evidence="12">
    <location>
        <begin position="273"/>
        <end position="293"/>
    </location>
</feature>
<dbReference type="STRING" id="930146.SAMN05192533_1282"/>
<keyword evidence="9 12" id="KW-0472">Membrane</keyword>
<keyword evidence="7" id="KW-0408">Iron</keyword>
<keyword evidence="6" id="KW-0560">Oxidoreductase</keyword>
<dbReference type="GO" id="GO:0006784">
    <property type="term" value="P:heme A biosynthetic process"/>
    <property type="evidence" value="ECO:0007669"/>
    <property type="project" value="InterPro"/>
</dbReference>
<keyword evidence="5 12" id="KW-1133">Transmembrane helix</keyword>
<dbReference type="InterPro" id="IPR050450">
    <property type="entry name" value="COX15/CtaA_HemeA_synthase"/>
</dbReference>
<dbReference type="PANTHER" id="PTHR35457">
    <property type="entry name" value="HEME A SYNTHASE"/>
    <property type="match status" value="1"/>
</dbReference>
<evidence type="ECO:0000256" key="9">
    <source>
        <dbReference type="ARBA" id="ARBA00023136"/>
    </source>
</evidence>
<evidence type="ECO:0000313" key="13">
    <source>
        <dbReference type="EMBL" id="SEN92933.1"/>
    </source>
</evidence>
<accession>A0A1H8KIZ3</accession>
<keyword evidence="3 12" id="KW-0812">Transmembrane</keyword>
<keyword evidence="10" id="KW-1015">Disulfide bond</keyword>
<feature type="transmembrane region" description="Helical" evidence="12">
    <location>
        <begin position="91"/>
        <end position="111"/>
    </location>
</feature>
<dbReference type="EMBL" id="FOBW01000028">
    <property type="protein sequence ID" value="SEN92933.1"/>
    <property type="molecule type" value="Genomic_DNA"/>
</dbReference>
<evidence type="ECO:0000256" key="3">
    <source>
        <dbReference type="ARBA" id="ARBA00022692"/>
    </source>
</evidence>
<feature type="transmembrane region" description="Helical" evidence="12">
    <location>
        <begin position="117"/>
        <end position="138"/>
    </location>
</feature>
<dbReference type="OrthoDB" id="9816428at2"/>
<evidence type="ECO:0000256" key="10">
    <source>
        <dbReference type="ARBA" id="ARBA00023157"/>
    </source>
</evidence>
<reference evidence="14" key="1">
    <citation type="submission" date="2016-10" db="EMBL/GenBank/DDBJ databases">
        <authorList>
            <person name="Varghese N."/>
            <person name="Submissions S."/>
        </authorList>
    </citation>
    <scope>NUCLEOTIDE SEQUENCE [LARGE SCALE GENOMIC DNA]</scope>
    <source>
        <strain evidence="14">B48,IBRC-M 10115,DSM 25386,CECT 8001</strain>
    </source>
</reference>
<evidence type="ECO:0000256" key="5">
    <source>
        <dbReference type="ARBA" id="ARBA00022989"/>
    </source>
</evidence>
<dbReference type="GO" id="GO:0016491">
    <property type="term" value="F:oxidoreductase activity"/>
    <property type="evidence" value="ECO:0007669"/>
    <property type="project" value="UniProtKB-KW"/>
</dbReference>
<dbReference type="AlphaFoldDB" id="A0A1H8KIZ3"/>
<name>A0A1H8KIZ3_9BACI</name>
<dbReference type="GO" id="GO:0046872">
    <property type="term" value="F:metal ion binding"/>
    <property type="evidence" value="ECO:0007669"/>
    <property type="project" value="UniProtKB-KW"/>
</dbReference>
<evidence type="ECO:0000313" key="14">
    <source>
        <dbReference type="Proteomes" id="UP000198553"/>
    </source>
</evidence>
<evidence type="ECO:0000256" key="1">
    <source>
        <dbReference type="ARBA" id="ARBA00004141"/>
    </source>
</evidence>
<protein>
    <submittedName>
        <fullName evidence="13">Cytochrome c oxidase assembly protein subunit 15</fullName>
    </submittedName>
</protein>
<evidence type="ECO:0000256" key="2">
    <source>
        <dbReference type="ARBA" id="ARBA00022475"/>
    </source>
</evidence>
<evidence type="ECO:0000256" key="12">
    <source>
        <dbReference type="SAM" id="Phobius"/>
    </source>
</evidence>
<evidence type="ECO:0000256" key="7">
    <source>
        <dbReference type="ARBA" id="ARBA00023004"/>
    </source>
</evidence>
<comment type="pathway">
    <text evidence="11">Porphyrin-containing compound metabolism.</text>
</comment>
<sequence>MCILSIKRLAFVTILLTYGLIVFGGYVASSESGMGCGPEWPLCNGEVIPTLKGDTLIEFAHRVIGAILAISCVILFLKILRAKIDPAIRNIGYWMIGLLVIQVLLGAVVVILDLPSIIVSSHLMIAMVFLASLIWIWRKADDKKPLGNSSTGDISDHKSIILHLNIILVLLLLTLAFGAYTKHEWYGLGCGWFDCGSTLLPTIDNPAGIIQTIHRLFAVLSAIYILALTCWAFLKKWSSPLRWRLILASITVIIQLVIGVLTITSFIDLTMAVLHLAVGTFLFSVLAESRAVMGKDRAQSRKGQLFTGEMSSKVRTRV</sequence>
<keyword evidence="14" id="KW-1185">Reference proteome</keyword>
<dbReference type="Proteomes" id="UP000198553">
    <property type="component" value="Unassembled WGS sequence"/>
</dbReference>
<evidence type="ECO:0000256" key="6">
    <source>
        <dbReference type="ARBA" id="ARBA00023002"/>
    </source>
</evidence>